<dbReference type="EMBL" id="CP051151">
    <property type="protein sequence ID" value="QLY40644.1"/>
    <property type="molecule type" value="Genomic_DNA"/>
</dbReference>
<dbReference type="KEGG" id="tbk:HF295_07215"/>
<evidence type="ECO:0000313" key="3">
    <source>
        <dbReference type="Proteomes" id="UP000512167"/>
    </source>
</evidence>
<reference evidence="2 3" key="1">
    <citation type="submission" date="2020-04" db="EMBL/GenBank/DDBJ databases">
        <authorList>
            <person name="Zheng R.K."/>
            <person name="Sun C.M."/>
        </authorList>
    </citation>
    <scope>NUCLEOTIDE SEQUENCE [LARGE SCALE GENOMIC DNA]</scope>
    <source>
        <strain evidence="3">zrk29</strain>
    </source>
</reference>
<feature type="domain" description="Endonuclease GajA/Old nuclease/RecF-like AAA" evidence="1">
    <location>
        <begin position="2"/>
        <end position="459"/>
    </location>
</feature>
<gene>
    <name evidence="2" type="ORF">HF295_07215</name>
</gene>
<sequence length="516" mass="60491">MEKISIYNLRSLKKIKDIEIKNLTVLIGKNSSGKSTFLRVFPLLKQSITTRTSDPILWYGKLVDFGEYDDAKSKDSKEDIAFTFHFDAKEVLNKRPYIINSRRYYSFGFYNGFFRKELKGKVECKVYIKENIFSKIDIIYQSQKFSLKYEVAKKEYNLLINDSVEKSLSFKVILNPERFLPTIIMDRNNTFFDDFIDNKSVENLAEKLKTHTRKGTKSKTIVNYLSNIDFGEKKDIYNELLKKNGPKTLKKYIKSLKYNDNDFMKINNQIVLPHAAIMFELSNSFFDNLGKNIHYIEPLRARASRYYRVQGIYIDEIDPTGENIHMFLASLKKDPLEEFRMWTRKHFGFMIKTMKEQGHISLYIQDDESKDIFNVTDMGFGFSQIIPIVVLLWKIQQEARINSRNFREILICIEQPELHLHPAFQAKLIDAFITIINLSKKSKHINVKFVIETHSETIVNRISSIISNNIIDKELSNILIFDKKDNSTNIMTGKFNSDGYIENWPLGFFDAEDIKC</sequence>
<dbReference type="Gene3D" id="3.40.50.300">
    <property type="entry name" value="P-loop containing nucleotide triphosphate hydrolases"/>
    <property type="match status" value="1"/>
</dbReference>
<dbReference type="SUPFAM" id="SSF52540">
    <property type="entry name" value="P-loop containing nucleoside triphosphate hydrolases"/>
    <property type="match status" value="1"/>
</dbReference>
<dbReference type="InterPro" id="IPR041685">
    <property type="entry name" value="AAA_GajA/Old/RecF-like"/>
</dbReference>
<proteinExistence type="predicted"/>
<dbReference type="InterPro" id="IPR051396">
    <property type="entry name" value="Bact_Antivir_Def_Nuclease"/>
</dbReference>
<dbReference type="PANTHER" id="PTHR43581:SF4">
    <property type="entry name" value="ATP_GTP PHOSPHATASE"/>
    <property type="match status" value="1"/>
</dbReference>
<dbReference type="Pfam" id="PF13175">
    <property type="entry name" value="AAA_15"/>
    <property type="match status" value="1"/>
</dbReference>
<dbReference type="Proteomes" id="UP000512167">
    <property type="component" value="Chromosome"/>
</dbReference>
<name>A0A7L6N7X4_9MOLU</name>
<evidence type="ECO:0000259" key="1">
    <source>
        <dbReference type="Pfam" id="PF13175"/>
    </source>
</evidence>
<keyword evidence="3" id="KW-1185">Reference proteome</keyword>
<dbReference type="AlphaFoldDB" id="A0A7L6N7X4"/>
<dbReference type="RefSeq" id="WP_312031491.1">
    <property type="nucleotide sequence ID" value="NZ_CP051151.1"/>
</dbReference>
<protein>
    <submittedName>
        <fullName evidence="2">AAA family ATPase</fullName>
    </submittedName>
</protein>
<organism evidence="2 3">
    <name type="scientific">Hujiaoplasma nucleasis</name>
    <dbReference type="NCBI Taxonomy" id="2725268"/>
    <lineage>
        <taxon>Bacteria</taxon>
        <taxon>Bacillati</taxon>
        <taxon>Mycoplasmatota</taxon>
        <taxon>Mollicutes</taxon>
        <taxon>Candidatus Izemoplasmatales</taxon>
        <taxon>Hujiaoplasmataceae</taxon>
        <taxon>Hujiaoplasma</taxon>
    </lineage>
</organism>
<dbReference type="PANTHER" id="PTHR43581">
    <property type="entry name" value="ATP/GTP PHOSPHATASE"/>
    <property type="match status" value="1"/>
</dbReference>
<accession>A0A7L6N7X4</accession>
<dbReference type="InterPro" id="IPR027417">
    <property type="entry name" value="P-loop_NTPase"/>
</dbReference>
<evidence type="ECO:0000313" key="2">
    <source>
        <dbReference type="EMBL" id="QLY40644.1"/>
    </source>
</evidence>